<dbReference type="VEuPathDB" id="FungiDB:P170DRAFT_471531"/>
<organism evidence="1 2">
    <name type="scientific">Aspergillus steynii IBT 23096</name>
    <dbReference type="NCBI Taxonomy" id="1392250"/>
    <lineage>
        <taxon>Eukaryota</taxon>
        <taxon>Fungi</taxon>
        <taxon>Dikarya</taxon>
        <taxon>Ascomycota</taxon>
        <taxon>Pezizomycotina</taxon>
        <taxon>Eurotiomycetes</taxon>
        <taxon>Eurotiomycetidae</taxon>
        <taxon>Eurotiales</taxon>
        <taxon>Aspergillaceae</taxon>
        <taxon>Aspergillus</taxon>
        <taxon>Aspergillus subgen. Circumdati</taxon>
    </lineage>
</organism>
<dbReference type="Gene3D" id="3.20.20.80">
    <property type="entry name" value="Glycosidases"/>
    <property type="match status" value="1"/>
</dbReference>
<dbReference type="EMBL" id="MSFO01000002">
    <property type="protein sequence ID" value="PLB51598.1"/>
    <property type="molecule type" value="Genomic_DNA"/>
</dbReference>
<evidence type="ECO:0000313" key="2">
    <source>
        <dbReference type="Proteomes" id="UP000234275"/>
    </source>
</evidence>
<name>A0A2I2GFD9_9EURO</name>
<reference evidence="1 2" key="1">
    <citation type="submission" date="2016-12" db="EMBL/GenBank/DDBJ databases">
        <title>The genomes of Aspergillus section Nigri reveals drivers in fungal speciation.</title>
        <authorList>
            <consortium name="DOE Joint Genome Institute"/>
            <person name="Vesth T.C."/>
            <person name="Nybo J."/>
            <person name="Theobald S."/>
            <person name="Brandl J."/>
            <person name="Frisvad J.C."/>
            <person name="Nielsen K.F."/>
            <person name="Lyhne E.K."/>
            <person name="Kogle M.E."/>
            <person name="Kuo A."/>
            <person name="Riley R."/>
            <person name="Clum A."/>
            <person name="Nolan M."/>
            <person name="Lipzen A."/>
            <person name="Salamov A."/>
            <person name="Henrissat B."/>
            <person name="Wiebenga A."/>
            <person name="De Vries R.P."/>
            <person name="Grigoriev I.V."/>
            <person name="Mortensen U.H."/>
            <person name="Andersen M.R."/>
            <person name="Baker S.E."/>
        </authorList>
    </citation>
    <scope>NUCLEOTIDE SEQUENCE [LARGE SCALE GENOMIC DNA]</scope>
    <source>
        <strain evidence="1 2">IBT 23096</strain>
    </source>
</reference>
<dbReference type="AlphaFoldDB" id="A0A2I2GFD9"/>
<keyword evidence="2" id="KW-1185">Reference proteome</keyword>
<gene>
    <name evidence="1" type="ORF">P170DRAFT_471531</name>
</gene>
<sequence length="111" mass="12226">MSYDLPQPSCDSGNFASFFDNCNKHPVNYILPENYERKDTHPFIAGGFVWTGWDYLGEPYHHTQARSSSSDALAMVRARDSGILTVRAGSEDLGSSTLTVEALSESSHIPV</sequence>
<comment type="caution">
    <text evidence="1">The sequence shown here is derived from an EMBL/GenBank/DDBJ whole genome shotgun (WGS) entry which is preliminary data.</text>
</comment>
<dbReference type="GeneID" id="36560548"/>
<protein>
    <submittedName>
        <fullName evidence="1">Uncharacterized protein</fullName>
    </submittedName>
</protein>
<dbReference type="RefSeq" id="XP_024706900.1">
    <property type="nucleotide sequence ID" value="XM_024852850.1"/>
</dbReference>
<dbReference type="OrthoDB" id="408532at2759"/>
<dbReference type="Proteomes" id="UP000234275">
    <property type="component" value="Unassembled WGS sequence"/>
</dbReference>
<evidence type="ECO:0000313" key="1">
    <source>
        <dbReference type="EMBL" id="PLB51598.1"/>
    </source>
</evidence>
<proteinExistence type="predicted"/>
<accession>A0A2I2GFD9</accession>